<dbReference type="Gene3D" id="3.40.960.10">
    <property type="entry name" value="VSR Endonuclease"/>
    <property type="match status" value="1"/>
</dbReference>
<organism evidence="2 3">
    <name type="scientific">Mycolicibacterium brumae</name>
    <dbReference type="NCBI Taxonomy" id="85968"/>
    <lineage>
        <taxon>Bacteria</taxon>
        <taxon>Bacillati</taxon>
        <taxon>Actinomycetota</taxon>
        <taxon>Actinomycetes</taxon>
        <taxon>Mycobacteriales</taxon>
        <taxon>Mycobacteriaceae</taxon>
        <taxon>Mycolicibacterium</taxon>
    </lineage>
</organism>
<feature type="domain" description="DUF559" evidence="1">
    <location>
        <begin position="224"/>
        <end position="289"/>
    </location>
</feature>
<dbReference type="SUPFAM" id="SSF52980">
    <property type="entry name" value="Restriction endonuclease-like"/>
    <property type="match status" value="1"/>
</dbReference>
<name>A0A2G5PFW1_9MYCO</name>
<sequence>MDPQLLSVFQSHGGVARFAEIRAVLPRRELQRLLRTAQVAKIHPGVYTLGSPRTRMLLKGLDLLCGESVVACMGTAAAVFGFDTESVVALHVLNPEGRQLRNHAGLVVHRREGAPLVTHHDRLVTAPAWTAVEVARALPRPRILATLDKALRSETCDHTSLEAAAAAQRGRRGIVVVRKLIPLASPLPESEMESEARLVMLDGEIPDPVLQHKIIDRDGNCWRVDFAWPAFRFVVEYDGFDFHRTPADLARDRRKDAALREAGWTVLRIVSADVRRHPDVMLRRIRQNLGIVA</sequence>
<accession>A0A2G5PFW1</accession>
<reference evidence="2 3" key="1">
    <citation type="journal article" date="2017" name="Infect. Genet. Evol.">
        <title>The new phylogeny of the genus Mycobacterium: The old and the news.</title>
        <authorList>
            <person name="Tortoli E."/>
            <person name="Fedrizzi T."/>
            <person name="Meehan C.J."/>
            <person name="Trovato A."/>
            <person name="Grottola A."/>
            <person name="Giacobazzi E."/>
            <person name="Serpini G.F."/>
            <person name="Tagliazucchi S."/>
            <person name="Fabio A."/>
            <person name="Bettua C."/>
            <person name="Bertorelli R."/>
            <person name="Frascaro F."/>
            <person name="De Sanctis V."/>
            <person name="Pecorari M."/>
            <person name="Jousson O."/>
            <person name="Segata N."/>
            <person name="Cirillo D.M."/>
        </authorList>
    </citation>
    <scope>NUCLEOTIDE SEQUENCE [LARGE SCALE GENOMIC DNA]</scope>
    <source>
        <strain evidence="2 3">CIP1034565</strain>
    </source>
</reference>
<dbReference type="InterPro" id="IPR011335">
    <property type="entry name" value="Restrct_endonuc-II-like"/>
</dbReference>
<dbReference type="Proteomes" id="UP000230551">
    <property type="component" value="Unassembled WGS sequence"/>
</dbReference>
<dbReference type="Pfam" id="PF04480">
    <property type="entry name" value="DUF559"/>
    <property type="match status" value="1"/>
</dbReference>
<evidence type="ECO:0000313" key="3">
    <source>
        <dbReference type="Proteomes" id="UP000230551"/>
    </source>
</evidence>
<comment type="caution">
    <text evidence="2">The sequence shown here is derived from an EMBL/GenBank/DDBJ whole genome shotgun (WGS) entry which is preliminary data.</text>
</comment>
<proteinExistence type="predicted"/>
<evidence type="ECO:0000313" key="2">
    <source>
        <dbReference type="EMBL" id="PIB76834.1"/>
    </source>
</evidence>
<dbReference type="EMBL" id="PDCN02000003">
    <property type="protein sequence ID" value="PIB76834.1"/>
    <property type="molecule type" value="Genomic_DNA"/>
</dbReference>
<evidence type="ECO:0000259" key="1">
    <source>
        <dbReference type="Pfam" id="PF04480"/>
    </source>
</evidence>
<protein>
    <submittedName>
        <fullName evidence="2">DUF559 domain-containing protein</fullName>
    </submittedName>
</protein>
<dbReference type="OrthoDB" id="5143202at2"/>
<dbReference type="STRING" id="85968.GCA_900073015_02355"/>
<dbReference type="InterPro" id="IPR007569">
    <property type="entry name" value="DUF559"/>
</dbReference>
<keyword evidence="3" id="KW-1185">Reference proteome</keyword>
<dbReference type="AlphaFoldDB" id="A0A2G5PFW1"/>
<gene>
    <name evidence="2" type="ORF">CQY22_004095</name>
</gene>
<dbReference type="RefSeq" id="WP_090589196.1">
    <property type="nucleotide sequence ID" value="NZ_CP104302.1"/>
</dbReference>